<dbReference type="GO" id="GO:0051537">
    <property type="term" value="F:2 iron, 2 sulfur cluster binding"/>
    <property type="evidence" value="ECO:0007669"/>
    <property type="project" value="UniProtKB-KW"/>
</dbReference>
<keyword evidence="5" id="KW-0408">Iron</keyword>
<name>A0A1H7MIT8_OLID1</name>
<dbReference type="InterPro" id="IPR052034">
    <property type="entry name" value="NasD-like"/>
</dbReference>
<evidence type="ECO:0000259" key="8">
    <source>
        <dbReference type="PROSITE" id="PS51296"/>
    </source>
</evidence>
<feature type="domain" description="Rieske" evidence="8">
    <location>
        <begin position="22"/>
        <end position="123"/>
    </location>
</feature>
<evidence type="ECO:0000313" key="10">
    <source>
        <dbReference type="Proteomes" id="UP000199421"/>
    </source>
</evidence>
<evidence type="ECO:0000256" key="2">
    <source>
        <dbReference type="ARBA" id="ARBA00022714"/>
    </source>
</evidence>
<evidence type="ECO:0000256" key="6">
    <source>
        <dbReference type="ARBA" id="ARBA00023014"/>
    </source>
</evidence>
<dbReference type="EMBL" id="FOAF01000001">
    <property type="protein sequence ID" value="SEL10595.1"/>
    <property type="molecule type" value="Genomic_DNA"/>
</dbReference>
<dbReference type="PANTHER" id="PTHR43809">
    <property type="entry name" value="NITRITE REDUCTASE (NADH) LARGE SUBUNIT"/>
    <property type="match status" value="1"/>
</dbReference>
<dbReference type="InterPro" id="IPR036922">
    <property type="entry name" value="Rieske_2Fe-2S_sf"/>
</dbReference>
<dbReference type="PROSITE" id="PS51296">
    <property type="entry name" value="RIESKE"/>
    <property type="match status" value="1"/>
</dbReference>
<dbReference type="GO" id="GO:0042128">
    <property type="term" value="P:nitrate assimilation"/>
    <property type="evidence" value="ECO:0007669"/>
    <property type="project" value="UniProtKB-KW"/>
</dbReference>
<evidence type="ECO:0000313" key="9">
    <source>
        <dbReference type="EMBL" id="SEL10595.1"/>
    </source>
</evidence>
<evidence type="ECO:0000256" key="7">
    <source>
        <dbReference type="ARBA" id="ARBA00023063"/>
    </source>
</evidence>
<dbReference type="InterPro" id="IPR017941">
    <property type="entry name" value="Rieske_2Fe-2S"/>
</dbReference>
<dbReference type="Gene3D" id="2.102.10.10">
    <property type="entry name" value="Rieske [2Fe-2S] iron-sulphur domain"/>
    <property type="match status" value="1"/>
</dbReference>
<dbReference type="GO" id="GO:0008942">
    <property type="term" value="F:nitrite reductase [NAD(P)H] activity"/>
    <property type="evidence" value="ECO:0007669"/>
    <property type="project" value="InterPro"/>
</dbReference>
<reference evidence="10" key="1">
    <citation type="submission" date="2016-10" db="EMBL/GenBank/DDBJ databases">
        <authorList>
            <person name="Varghese N."/>
            <person name="Submissions S."/>
        </authorList>
    </citation>
    <scope>NUCLEOTIDE SEQUENCE [LARGE SCALE GENOMIC DNA]</scope>
    <source>
        <strain evidence="10">DSM 18733</strain>
    </source>
</reference>
<dbReference type="PANTHER" id="PTHR43809:SF1">
    <property type="entry name" value="NITRITE REDUCTASE (NADH) LARGE SUBUNIT"/>
    <property type="match status" value="1"/>
</dbReference>
<organism evidence="9 10">
    <name type="scientific">Olivibacter domesticus</name>
    <name type="common">Pseudosphingobacterium domesticum</name>
    <dbReference type="NCBI Taxonomy" id="407022"/>
    <lineage>
        <taxon>Bacteria</taxon>
        <taxon>Pseudomonadati</taxon>
        <taxon>Bacteroidota</taxon>
        <taxon>Sphingobacteriia</taxon>
        <taxon>Sphingobacteriales</taxon>
        <taxon>Sphingobacteriaceae</taxon>
        <taxon>Olivibacter</taxon>
    </lineage>
</organism>
<dbReference type="Pfam" id="PF13806">
    <property type="entry name" value="Rieske_2"/>
    <property type="match status" value="1"/>
</dbReference>
<dbReference type="RefSeq" id="WP_238383708.1">
    <property type="nucleotide sequence ID" value="NZ_FOAF01000001.1"/>
</dbReference>
<keyword evidence="2" id="KW-0001">2Fe-2S</keyword>
<keyword evidence="4" id="KW-0560">Oxidoreductase</keyword>
<keyword evidence="1" id="KW-0349">Heme</keyword>
<dbReference type="CDD" id="cd03529">
    <property type="entry name" value="Rieske_NirD"/>
    <property type="match status" value="1"/>
</dbReference>
<dbReference type="InterPro" id="IPR012748">
    <property type="entry name" value="Rieske-like_NirD"/>
</dbReference>
<evidence type="ECO:0000256" key="1">
    <source>
        <dbReference type="ARBA" id="ARBA00022617"/>
    </source>
</evidence>
<dbReference type="SUPFAM" id="SSF50022">
    <property type="entry name" value="ISP domain"/>
    <property type="match status" value="1"/>
</dbReference>
<keyword evidence="6" id="KW-0411">Iron-sulfur</keyword>
<evidence type="ECO:0000256" key="5">
    <source>
        <dbReference type="ARBA" id="ARBA00023004"/>
    </source>
</evidence>
<gene>
    <name evidence="9" type="ORF">SAMN05661044_02007</name>
</gene>
<proteinExistence type="predicted"/>
<dbReference type="NCBIfam" id="TIGR02378">
    <property type="entry name" value="nirD_assim_sml"/>
    <property type="match status" value="1"/>
</dbReference>
<sequence length="139" mass="15380">MMETIDYSSFVPVNGQDVDFWLNVGNVSDFPDNGGLCFKHDVLQIAVFNFSSRKEWYACQNLCPHKMQMILARGMIGSQGGEPKIACPFHKKTFSLKTGECLNGDECAIVTFPVREENGEVYVGLAKMTGDVLQGSAIF</sequence>
<accession>A0A1H7MIT8</accession>
<keyword evidence="3" id="KW-0479">Metal-binding</keyword>
<dbReference type="Proteomes" id="UP000199421">
    <property type="component" value="Unassembled WGS sequence"/>
</dbReference>
<evidence type="ECO:0000256" key="3">
    <source>
        <dbReference type="ARBA" id="ARBA00022723"/>
    </source>
</evidence>
<protein>
    <submittedName>
        <fullName evidence="9">Nitrite reductase (NADH) small subunit</fullName>
    </submittedName>
</protein>
<keyword evidence="10" id="KW-1185">Reference proteome</keyword>
<dbReference type="AlphaFoldDB" id="A0A1H7MIT8"/>
<dbReference type="GO" id="GO:0046872">
    <property type="term" value="F:metal ion binding"/>
    <property type="evidence" value="ECO:0007669"/>
    <property type="project" value="UniProtKB-KW"/>
</dbReference>
<dbReference type="STRING" id="407022.SAMN05661044_02007"/>
<keyword evidence="7" id="KW-0534">Nitrate assimilation</keyword>
<evidence type="ECO:0000256" key="4">
    <source>
        <dbReference type="ARBA" id="ARBA00023002"/>
    </source>
</evidence>